<keyword evidence="4 6" id="KW-1133">Transmembrane helix</keyword>
<evidence type="ECO:0000256" key="6">
    <source>
        <dbReference type="SAM" id="Phobius"/>
    </source>
</evidence>
<dbReference type="EMBL" id="AZGZ01000008">
    <property type="protein sequence ID" value="KZZ93478.1"/>
    <property type="molecule type" value="Genomic_DNA"/>
</dbReference>
<dbReference type="Pfam" id="PF04148">
    <property type="entry name" value="Erv26"/>
    <property type="match status" value="1"/>
</dbReference>
<evidence type="ECO:0000256" key="2">
    <source>
        <dbReference type="ARBA" id="ARBA00008096"/>
    </source>
</evidence>
<dbReference type="PANTHER" id="PTHR13144:SF0">
    <property type="entry name" value="PROTEIN TEX261"/>
    <property type="match status" value="1"/>
</dbReference>
<dbReference type="GO" id="GO:0005789">
    <property type="term" value="C:endoplasmic reticulum membrane"/>
    <property type="evidence" value="ECO:0007669"/>
    <property type="project" value="EnsemblFungi"/>
</dbReference>
<dbReference type="GO" id="GO:0097020">
    <property type="term" value="F:COPII receptor activity"/>
    <property type="evidence" value="ECO:0007669"/>
    <property type="project" value="EnsemblFungi"/>
</dbReference>
<dbReference type="GO" id="GO:0000139">
    <property type="term" value="C:Golgi membrane"/>
    <property type="evidence" value="ECO:0007669"/>
    <property type="project" value="EnsemblFungi"/>
</dbReference>
<proteinExistence type="inferred from homology"/>
<name>A0A168A570_9EURO</name>
<protein>
    <submittedName>
        <fullName evidence="7">DUF396 domain protein</fullName>
    </submittedName>
</protein>
<dbReference type="Proteomes" id="UP000242877">
    <property type="component" value="Unassembled WGS sequence"/>
</dbReference>
<comment type="subcellular location">
    <subcellularLocation>
        <location evidence="1">Membrane</location>
        <topology evidence="1">Multi-pass membrane protein</topology>
    </subcellularLocation>
</comment>
<dbReference type="InterPro" id="IPR007277">
    <property type="entry name" value="Svp26/Tex261"/>
</dbReference>
<organism evidence="7 8">
    <name type="scientific">Ascosphaera apis ARSEF 7405</name>
    <dbReference type="NCBI Taxonomy" id="392613"/>
    <lineage>
        <taxon>Eukaryota</taxon>
        <taxon>Fungi</taxon>
        <taxon>Dikarya</taxon>
        <taxon>Ascomycota</taxon>
        <taxon>Pezizomycotina</taxon>
        <taxon>Eurotiomycetes</taxon>
        <taxon>Eurotiomycetidae</taxon>
        <taxon>Onygenales</taxon>
        <taxon>Ascosphaeraceae</taxon>
        <taxon>Ascosphaera</taxon>
    </lineage>
</organism>
<evidence type="ECO:0000256" key="4">
    <source>
        <dbReference type="ARBA" id="ARBA00022989"/>
    </source>
</evidence>
<gene>
    <name evidence="7" type="ORF">AAP_02270</name>
</gene>
<sequence>MWILPLVGYLGVILGFSFLTLAIASGLYYLSEIVEEHTVIARRLLYRLIYAVIGAQVLLFVVDRLPFTLSVFNIVSHIVYSSNLRRFPFVQLSDPLFIISCLLVGLNHWLWFKHFSDPMAMATRKSYSPQSYSGQNSHFYYDPTSTLEVPSFTQIASFFALCVWLVPFSLFVSLSASENVLPSMASEVPAHEFGADGLGGVGGTRSKGKGMLKALVDGIGGWVGEISQIAGFRRSNKEKY</sequence>
<dbReference type="GO" id="GO:0045053">
    <property type="term" value="P:protein retention in Golgi apparatus"/>
    <property type="evidence" value="ECO:0007669"/>
    <property type="project" value="EnsemblFungi"/>
</dbReference>
<dbReference type="AlphaFoldDB" id="A0A168A570"/>
<dbReference type="GO" id="GO:0031505">
    <property type="term" value="P:fungal-type cell wall organization"/>
    <property type="evidence" value="ECO:0007669"/>
    <property type="project" value="EnsemblFungi"/>
</dbReference>
<evidence type="ECO:0000313" key="7">
    <source>
        <dbReference type="EMBL" id="KZZ93478.1"/>
    </source>
</evidence>
<dbReference type="PANTHER" id="PTHR13144">
    <property type="entry name" value="TEX261 PROTEIN"/>
    <property type="match status" value="1"/>
</dbReference>
<evidence type="ECO:0000256" key="5">
    <source>
        <dbReference type="ARBA" id="ARBA00023136"/>
    </source>
</evidence>
<keyword evidence="8" id="KW-1185">Reference proteome</keyword>
<feature type="transmembrane region" description="Helical" evidence="6">
    <location>
        <begin position="44"/>
        <end position="61"/>
    </location>
</feature>
<dbReference type="GO" id="GO:0030134">
    <property type="term" value="C:COPII-coated ER to Golgi transport vesicle"/>
    <property type="evidence" value="ECO:0007669"/>
    <property type="project" value="EnsemblFungi"/>
</dbReference>
<keyword evidence="5 6" id="KW-0472">Membrane</keyword>
<evidence type="ECO:0000313" key="8">
    <source>
        <dbReference type="Proteomes" id="UP000242877"/>
    </source>
</evidence>
<feature type="transmembrane region" description="Helical" evidence="6">
    <location>
        <begin position="155"/>
        <end position="174"/>
    </location>
</feature>
<evidence type="ECO:0000256" key="1">
    <source>
        <dbReference type="ARBA" id="ARBA00004141"/>
    </source>
</evidence>
<dbReference type="OrthoDB" id="28257at2759"/>
<reference evidence="7 8" key="1">
    <citation type="journal article" date="2016" name="Genome Biol. Evol.">
        <title>Divergent and convergent evolution of fungal pathogenicity.</title>
        <authorList>
            <person name="Shang Y."/>
            <person name="Xiao G."/>
            <person name="Zheng P."/>
            <person name="Cen K."/>
            <person name="Zhan S."/>
            <person name="Wang C."/>
        </authorList>
    </citation>
    <scope>NUCLEOTIDE SEQUENCE [LARGE SCALE GENOMIC DNA]</scope>
    <source>
        <strain evidence="7 8">ARSEF 7405</strain>
    </source>
</reference>
<dbReference type="VEuPathDB" id="FungiDB:AAP_02270"/>
<feature type="transmembrane region" description="Helical" evidence="6">
    <location>
        <begin position="96"/>
        <end position="112"/>
    </location>
</feature>
<evidence type="ECO:0000256" key="3">
    <source>
        <dbReference type="ARBA" id="ARBA00022692"/>
    </source>
</evidence>
<keyword evidence="3 6" id="KW-0812">Transmembrane</keyword>
<comment type="similarity">
    <text evidence="2">Belongs to the SVP26 family.</text>
</comment>
<comment type="caution">
    <text evidence="7">The sequence shown here is derived from an EMBL/GenBank/DDBJ whole genome shotgun (WGS) entry which is preliminary data.</text>
</comment>
<accession>A0A168A570</accession>
<dbReference type="GO" id="GO:0090110">
    <property type="term" value="P:COPII-coated vesicle cargo loading"/>
    <property type="evidence" value="ECO:0007669"/>
    <property type="project" value="EnsemblFungi"/>
</dbReference>
<feature type="transmembrane region" description="Helical" evidence="6">
    <location>
        <begin position="6"/>
        <end position="30"/>
    </location>
</feature>